<evidence type="ECO:0000256" key="1">
    <source>
        <dbReference type="SAM" id="MobiDB-lite"/>
    </source>
</evidence>
<feature type="domain" description="LysM" evidence="3">
    <location>
        <begin position="351"/>
        <end position="396"/>
    </location>
</feature>
<dbReference type="Pfam" id="PF04564">
    <property type="entry name" value="U-box"/>
    <property type="match status" value="1"/>
</dbReference>
<dbReference type="Proteomes" id="UP000677228">
    <property type="component" value="Unassembled WGS sequence"/>
</dbReference>
<accession>A0A815PBR3</accession>
<proteinExistence type="predicted"/>
<dbReference type="GO" id="GO:0004842">
    <property type="term" value="F:ubiquitin-protein transferase activity"/>
    <property type="evidence" value="ECO:0007669"/>
    <property type="project" value="InterPro"/>
</dbReference>
<feature type="compositionally biased region" description="Basic and acidic residues" evidence="1">
    <location>
        <begin position="238"/>
        <end position="249"/>
    </location>
</feature>
<feature type="domain" description="U-box" evidence="2">
    <location>
        <begin position="269"/>
        <end position="346"/>
    </location>
</feature>
<reference evidence="5" key="1">
    <citation type="submission" date="2021-02" db="EMBL/GenBank/DDBJ databases">
        <authorList>
            <person name="Nowell W R."/>
        </authorList>
    </citation>
    <scope>NUCLEOTIDE SEQUENCE</scope>
</reference>
<dbReference type="PROSITE" id="PS51698">
    <property type="entry name" value="U_BOX"/>
    <property type="match status" value="1"/>
</dbReference>
<dbReference type="CDD" id="cd16655">
    <property type="entry name" value="RING-Ubox_WDSUB1-like"/>
    <property type="match status" value="1"/>
</dbReference>
<dbReference type="InterPro" id="IPR052085">
    <property type="entry name" value="WD-SAM-U-box"/>
</dbReference>
<evidence type="ECO:0000313" key="5">
    <source>
        <dbReference type="EMBL" id="CAF1446900.1"/>
    </source>
</evidence>
<dbReference type="InterPro" id="IPR036779">
    <property type="entry name" value="LysM_dom_sf"/>
</dbReference>
<evidence type="ECO:0000259" key="2">
    <source>
        <dbReference type="PROSITE" id="PS51698"/>
    </source>
</evidence>
<dbReference type="Proteomes" id="UP000663829">
    <property type="component" value="Unassembled WGS sequence"/>
</dbReference>
<dbReference type="PANTHER" id="PTHR46573:SF1">
    <property type="entry name" value="WD REPEAT, SAM AND U-BOX DOMAIN-CONTAINING PROTEIN 1"/>
    <property type="match status" value="1"/>
</dbReference>
<dbReference type="Gene3D" id="3.30.40.10">
    <property type="entry name" value="Zinc/RING finger domain, C3HC4 (zinc finger)"/>
    <property type="match status" value="1"/>
</dbReference>
<dbReference type="Gene3D" id="1.25.40.20">
    <property type="entry name" value="Ankyrin repeat-containing domain"/>
    <property type="match status" value="1"/>
</dbReference>
<evidence type="ECO:0000313" key="8">
    <source>
        <dbReference type="Proteomes" id="UP000663829"/>
    </source>
</evidence>
<dbReference type="EMBL" id="CAJNOK010028335">
    <property type="protein sequence ID" value="CAF1433087.1"/>
    <property type="molecule type" value="Genomic_DNA"/>
</dbReference>
<dbReference type="InterPro" id="IPR036770">
    <property type="entry name" value="Ankyrin_rpt-contain_sf"/>
</dbReference>
<dbReference type="Proteomes" id="UP000681722">
    <property type="component" value="Unassembled WGS sequence"/>
</dbReference>
<keyword evidence="8" id="KW-1185">Reference proteome</keyword>
<evidence type="ECO:0000313" key="4">
    <source>
        <dbReference type="EMBL" id="CAF1433087.1"/>
    </source>
</evidence>
<dbReference type="EMBL" id="CAJOBA010050125">
    <property type="protein sequence ID" value="CAF4230923.1"/>
    <property type="molecule type" value="Genomic_DNA"/>
</dbReference>
<dbReference type="InterPro" id="IPR013083">
    <property type="entry name" value="Znf_RING/FYVE/PHD"/>
</dbReference>
<dbReference type="SUPFAM" id="SSF54106">
    <property type="entry name" value="LysM domain"/>
    <property type="match status" value="1"/>
</dbReference>
<evidence type="ECO:0000313" key="6">
    <source>
        <dbReference type="EMBL" id="CAF4230923.1"/>
    </source>
</evidence>
<dbReference type="SMART" id="SM00257">
    <property type="entry name" value="LysM"/>
    <property type="match status" value="1"/>
</dbReference>
<dbReference type="Pfam" id="PF01476">
    <property type="entry name" value="LysM"/>
    <property type="match status" value="1"/>
</dbReference>
<dbReference type="SUPFAM" id="SSF48403">
    <property type="entry name" value="Ankyrin repeat"/>
    <property type="match status" value="1"/>
</dbReference>
<dbReference type="CDD" id="cd00118">
    <property type="entry name" value="LysM"/>
    <property type="match status" value="1"/>
</dbReference>
<protein>
    <recommendedName>
        <fullName evidence="9">U-box domain-containing protein</fullName>
    </recommendedName>
</protein>
<dbReference type="OrthoDB" id="10064100at2759"/>
<dbReference type="InterPro" id="IPR018392">
    <property type="entry name" value="LysM"/>
</dbReference>
<dbReference type="SUPFAM" id="SSF57850">
    <property type="entry name" value="RING/U-box"/>
    <property type="match status" value="1"/>
</dbReference>
<organism evidence="5 8">
    <name type="scientific">Didymodactylos carnosus</name>
    <dbReference type="NCBI Taxonomy" id="1234261"/>
    <lineage>
        <taxon>Eukaryota</taxon>
        <taxon>Metazoa</taxon>
        <taxon>Spiralia</taxon>
        <taxon>Gnathifera</taxon>
        <taxon>Rotifera</taxon>
        <taxon>Eurotatoria</taxon>
        <taxon>Bdelloidea</taxon>
        <taxon>Philodinida</taxon>
        <taxon>Philodinidae</taxon>
        <taxon>Didymodactylos</taxon>
    </lineage>
</organism>
<feature type="region of interest" description="Disordered" evidence="1">
    <location>
        <begin position="234"/>
        <end position="257"/>
    </location>
</feature>
<evidence type="ECO:0000259" key="3">
    <source>
        <dbReference type="PROSITE" id="PS51782"/>
    </source>
</evidence>
<dbReference type="SMART" id="SM00504">
    <property type="entry name" value="Ubox"/>
    <property type="match status" value="1"/>
</dbReference>
<comment type="caution">
    <text evidence="5">The sequence shown here is derived from an EMBL/GenBank/DDBJ whole genome shotgun (WGS) entry which is preliminary data.</text>
</comment>
<dbReference type="PROSITE" id="PS51782">
    <property type="entry name" value="LYSM"/>
    <property type="match status" value="1"/>
</dbReference>
<name>A0A815PBR3_9BILA</name>
<dbReference type="PANTHER" id="PTHR46573">
    <property type="entry name" value="WD REPEAT, SAM AND U-BOX DOMAIN-CONTAINING PROTEIN 1"/>
    <property type="match status" value="1"/>
</dbReference>
<dbReference type="EMBL" id="CAJNOQ010019284">
    <property type="protein sequence ID" value="CAF1446900.1"/>
    <property type="molecule type" value="Genomic_DNA"/>
</dbReference>
<dbReference type="GO" id="GO:0016567">
    <property type="term" value="P:protein ubiquitination"/>
    <property type="evidence" value="ECO:0007669"/>
    <property type="project" value="InterPro"/>
</dbReference>
<evidence type="ECO:0008006" key="9">
    <source>
        <dbReference type="Google" id="ProtNLM"/>
    </source>
</evidence>
<dbReference type="EMBL" id="CAJOBC010084729">
    <property type="protein sequence ID" value="CAF4321385.1"/>
    <property type="molecule type" value="Genomic_DNA"/>
</dbReference>
<dbReference type="Proteomes" id="UP000682733">
    <property type="component" value="Unassembled WGS sequence"/>
</dbReference>
<sequence>MAGRSQRPVTPTIDDLNTLARENKDFDTIYQCIMKHPEWLTQIPSGRRWGIIHQIVFHGNVDQLNRLLTQQAQNPNFLLLSKTGDDKTVLDIAREEVKKNAAMYKRIERLTTMDELLSNAKAENWTACRDLLKKMPDIINEKPAYRRFYFIHQIAYVGDRRVFDEFNQQYHFDLNLLSNNDKSAVDIANDQGHHDFAKYVKSLKEKNQSRTTSDQISRANRAIERSRASDYITAATSEDPHKTQNDDGRPLPSNGGGILVGLQPNEKENLINSLTCPLSGKILRVPVVASDGYTYEKENILEWFKTNDKSPVTNEVFKDRELKQNYTIETILKSVPVQSSLPTTLPTSMSTYYTIKAGDTLTKLAEQNGFSLDQIKAANPELKNYDRLAIGQHIKFPRKRRETFSRD</sequence>
<dbReference type="AlphaFoldDB" id="A0A815PBR3"/>
<dbReference type="Gene3D" id="3.10.350.10">
    <property type="entry name" value="LysM domain"/>
    <property type="match status" value="1"/>
</dbReference>
<dbReference type="InterPro" id="IPR003613">
    <property type="entry name" value="Ubox_domain"/>
</dbReference>
<gene>
    <name evidence="5" type="ORF">GPM918_LOCUS34583</name>
    <name evidence="4" type="ORF">OVA965_LOCUS34128</name>
    <name evidence="7" type="ORF">SRO942_LOCUS35286</name>
    <name evidence="6" type="ORF">TMI583_LOCUS35040</name>
</gene>
<evidence type="ECO:0000313" key="7">
    <source>
        <dbReference type="EMBL" id="CAF4321385.1"/>
    </source>
</evidence>